<protein>
    <submittedName>
        <fullName evidence="3">Amidohydrolase family protein</fullName>
    </submittedName>
</protein>
<dbReference type="GO" id="GO:0016787">
    <property type="term" value="F:hydrolase activity"/>
    <property type="evidence" value="ECO:0007669"/>
    <property type="project" value="InterPro"/>
</dbReference>
<dbReference type="GO" id="GO:0016831">
    <property type="term" value="F:carboxy-lyase activity"/>
    <property type="evidence" value="ECO:0007669"/>
    <property type="project" value="InterPro"/>
</dbReference>
<sequence length="271" mass="30123">MRIDFHNHLFPDALAVRTIPHLAQISKVPPHSDGTVAGTLKVMEAWGTSLAVVQHIATKPGQQHNVNKFAVQVQQENPRLRSFGSVHPHDPQALEELDFIHQSGLLGVKLHPAYQQCFAIDEAYFPLYEKMERLGLMVLFHAGIDPVSPTNYAPAQDLAAIAKTFPKLTIIAAHMGAVGDPESARLLCPYENVYFDTALAALFLDPGSYERLIREKGVDHILFATDCPWNSAPSELALLDRLSLTPGERELIDWKNAARLLHLTEKDLPDF</sequence>
<dbReference type="InterPro" id="IPR032466">
    <property type="entry name" value="Metal_Hydrolase"/>
</dbReference>
<dbReference type="InterPro" id="IPR032465">
    <property type="entry name" value="ACMSD"/>
</dbReference>
<reference evidence="3" key="1">
    <citation type="journal article" date="2021" name="PeerJ">
        <title>Extensive microbial diversity within the chicken gut microbiome revealed by metagenomics and culture.</title>
        <authorList>
            <person name="Gilroy R."/>
            <person name="Ravi A."/>
            <person name="Getino M."/>
            <person name="Pursley I."/>
            <person name="Horton D.L."/>
            <person name="Alikhan N.F."/>
            <person name="Baker D."/>
            <person name="Gharbi K."/>
            <person name="Hall N."/>
            <person name="Watson M."/>
            <person name="Adriaenssens E.M."/>
            <person name="Foster-Nyarko E."/>
            <person name="Jarju S."/>
            <person name="Secka A."/>
            <person name="Antonio M."/>
            <person name="Oren A."/>
            <person name="Chaudhuri R.R."/>
            <person name="La Ragione R."/>
            <person name="Hildebrand F."/>
            <person name="Pallen M.J."/>
        </authorList>
    </citation>
    <scope>NUCLEOTIDE SEQUENCE</scope>
    <source>
        <strain evidence="3">CHK188-5543</strain>
    </source>
</reference>
<feature type="domain" description="Amidohydrolase-related" evidence="2">
    <location>
        <begin position="3"/>
        <end position="263"/>
    </location>
</feature>
<gene>
    <name evidence="3" type="ORF">H9736_08210</name>
</gene>
<dbReference type="AlphaFoldDB" id="A0A9D1WUD1"/>
<dbReference type="Pfam" id="PF04909">
    <property type="entry name" value="Amidohydro_2"/>
    <property type="match status" value="1"/>
</dbReference>
<dbReference type="EMBL" id="DXES01000175">
    <property type="protein sequence ID" value="HIX66215.1"/>
    <property type="molecule type" value="Genomic_DNA"/>
</dbReference>
<dbReference type="CDD" id="cd01292">
    <property type="entry name" value="metallo-dependent_hydrolases"/>
    <property type="match status" value="1"/>
</dbReference>
<dbReference type="GO" id="GO:0005737">
    <property type="term" value="C:cytoplasm"/>
    <property type="evidence" value="ECO:0007669"/>
    <property type="project" value="TreeGrafter"/>
</dbReference>
<proteinExistence type="predicted"/>
<evidence type="ECO:0000313" key="4">
    <source>
        <dbReference type="Proteomes" id="UP000886800"/>
    </source>
</evidence>
<comment type="caution">
    <text evidence="3">The sequence shown here is derived from an EMBL/GenBank/DDBJ whole genome shotgun (WGS) entry which is preliminary data.</text>
</comment>
<keyword evidence="1" id="KW-0456">Lyase</keyword>
<accession>A0A9D1WUD1</accession>
<dbReference type="GO" id="GO:0019748">
    <property type="term" value="P:secondary metabolic process"/>
    <property type="evidence" value="ECO:0007669"/>
    <property type="project" value="TreeGrafter"/>
</dbReference>
<organism evidence="3 4">
    <name type="scientific">Candidatus Anaerotruncus excrementipullorum</name>
    <dbReference type="NCBI Taxonomy" id="2838465"/>
    <lineage>
        <taxon>Bacteria</taxon>
        <taxon>Bacillati</taxon>
        <taxon>Bacillota</taxon>
        <taxon>Clostridia</taxon>
        <taxon>Eubacteriales</taxon>
        <taxon>Oscillospiraceae</taxon>
        <taxon>Anaerotruncus</taxon>
    </lineage>
</organism>
<dbReference type="PANTHER" id="PTHR21240">
    <property type="entry name" value="2-AMINO-3-CARBOXYLMUCONATE-6-SEMIALDEHYDE DECARBOXYLASE"/>
    <property type="match status" value="1"/>
</dbReference>
<dbReference type="Proteomes" id="UP000886800">
    <property type="component" value="Unassembled WGS sequence"/>
</dbReference>
<reference evidence="3" key="2">
    <citation type="submission" date="2021-04" db="EMBL/GenBank/DDBJ databases">
        <authorList>
            <person name="Gilroy R."/>
        </authorList>
    </citation>
    <scope>NUCLEOTIDE SEQUENCE</scope>
    <source>
        <strain evidence="3">CHK188-5543</strain>
    </source>
</reference>
<evidence type="ECO:0000259" key="2">
    <source>
        <dbReference type="Pfam" id="PF04909"/>
    </source>
</evidence>
<evidence type="ECO:0000256" key="1">
    <source>
        <dbReference type="ARBA" id="ARBA00023239"/>
    </source>
</evidence>
<dbReference type="SUPFAM" id="SSF51556">
    <property type="entry name" value="Metallo-dependent hydrolases"/>
    <property type="match status" value="1"/>
</dbReference>
<dbReference type="InterPro" id="IPR006680">
    <property type="entry name" value="Amidohydro-rel"/>
</dbReference>
<name>A0A9D1WUD1_9FIRM</name>
<dbReference type="Gene3D" id="3.20.20.140">
    <property type="entry name" value="Metal-dependent hydrolases"/>
    <property type="match status" value="1"/>
</dbReference>
<dbReference type="PANTHER" id="PTHR21240:SF28">
    <property type="entry name" value="ISO-OROTATE DECARBOXYLASE (EUROFUNG)"/>
    <property type="match status" value="1"/>
</dbReference>
<evidence type="ECO:0000313" key="3">
    <source>
        <dbReference type="EMBL" id="HIX66215.1"/>
    </source>
</evidence>